<gene>
    <name evidence="3" type="ORF">BCV69DRAFT_279482</name>
</gene>
<dbReference type="Proteomes" id="UP000245942">
    <property type="component" value="Unassembled WGS sequence"/>
</dbReference>
<evidence type="ECO:0000256" key="1">
    <source>
        <dbReference type="ARBA" id="ARBA00008848"/>
    </source>
</evidence>
<dbReference type="Gene3D" id="2.160.20.70">
    <property type="match status" value="1"/>
</dbReference>
<proteinExistence type="inferred from homology"/>
<organism evidence="3 4">
    <name type="scientific">Pseudomicrostroma glucosiphilum</name>
    <dbReference type="NCBI Taxonomy" id="1684307"/>
    <lineage>
        <taxon>Eukaryota</taxon>
        <taxon>Fungi</taxon>
        <taxon>Dikarya</taxon>
        <taxon>Basidiomycota</taxon>
        <taxon>Ustilaginomycotina</taxon>
        <taxon>Exobasidiomycetes</taxon>
        <taxon>Microstromatales</taxon>
        <taxon>Microstromatales incertae sedis</taxon>
        <taxon>Pseudomicrostroma</taxon>
    </lineage>
</organism>
<accession>A0A316UE49</accession>
<dbReference type="STRING" id="1684307.A0A316UE49"/>
<evidence type="ECO:0000313" key="4">
    <source>
        <dbReference type="Proteomes" id="UP000245942"/>
    </source>
</evidence>
<dbReference type="InterPro" id="IPR027684">
    <property type="entry name" value="TBCC"/>
</dbReference>
<reference evidence="3 4" key="1">
    <citation type="journal article" date="2018" name="Mol. Biol. Evol.">
        <title>Broad Genomic Sampling Reveals a Smut Pathogenic Ancestry of the Fungal Clade Ustilaginomycotina.</title>
        <authorList>
            <person name="Kijpornyongpan T."/>
            <person name="Mondo S.J."/>
            <person name="Barry K."/>
            <person name="Sandor L."/>
            <person name="Lee J."/>
            <person name="Lipzen A."/>
            <person name="Pangilinan J."/>
            <person name="LaButti K."/>
            <person name="Hainaut M."/>
            <person name="Henrissat B."/>
            <person name="Grigoriev I.V."/>
            <person name="Spatafora J.W."/>
            <person name="Aime M.C."/>
        </authorList>
    </citation>
    <scope>NUCLEOTIDE SEQUENCE [LARGE SCALE GENOMIC DNA]</scope>
    <source>
        <strain evidence="3 4">MCA 4718</strain>
    </source>
</reference>
<name>A0A316UE49_9BASI</name>
<protein>
    <recommendedName>
        <fullName evidence="2">C-CAP/cofactor C-like domain-containing protein</fullName>
    </recommendedName>
</protein>
<dbReference type="PROSITE" id="PS51329">
    <property type="entry name" value="C_CAP_COFACTOR_C"/>
    <property type="match status" value="1"/>
</dbReference>
<keyword evidence="4" id="KW-1185">Reference proteome</keyword>
<dbReference type="PANTHER" id="PTHR15139:SF0">
    <property type="entry name" value="TUBULIN-SPECIFIC CHAPERONE C"/>
    <property type="match status" value="1"/>
</dbReference>
<evidence type="ECO:0000259" key="2">
    <source>
        <dbReference type="PROSITE" id="PS51329"/>
    </source>
</evidence>
<dbReference type="PANTHER" id="PTHR15139">
    <property type="entry name" value="TUBULIN FOLDING COFACTOR C"/>
    <property type="match status" value="1"/>
</dbReference>
<sequence length="479" mass="51670">MTSSSSQSVPEVPSADVQVTLQSQRLLTFQDLSRAASTSENADGLSLSLSHLSQCIIDFREAPKAVLALHATNLKGCALLLPEIKGSILLSGLEGSVVSIQGCGQFRIYGSKRTTIFVNASSAVTLEACSSLVITSLGRGELGASGNDPATSSSAGVEVQDFDAPGAGAVTTGSSSWKRPSDSDRAAVLARLKRLIEKARADGSSETWLSDLAGVQGPPEIYREEDAGILLVYSDPGKDSTLEEFQDWYDNEHVPLRTLDFQEFRSAGRYEVYQSSHASSDSPVFKAGWSAVYTISDNTMYPNPAYSGLRSNRSPREAALVVRLGVLDRRILILKADSASEQPKGDIRPRTKVEVEKESLSISHLGFNADKPEAEILKWFKDTVLPALQKVEAVTRVRLLWLADVVVNGKVAPKDNGGAKEIGSWSIVTEFSSAEVPSDATMQEALKATQLSVVAKDLEERRMKLYKAWDATKALQEAA</sequence>
<evidence type="ECO:0000313" key="3">
    <source>
        <dbReference type="EMBL" id="PWN23547.1"/>
    </source>
</evidence>
<feature type="domain" description="C-CAP/cofactor C-like" evidence="2">
    <location>
        <begin position="10"/>
        <end position="164"/>
    </location>
</feature>
<dbReference type="InterPro" id="IPR017901">
    <property type="entry name" value="C-CAP_CF_C-like"/>
</dbReference>
<dbReference type="OrthoDB" id="2851338at2759"/>
<comment type="similarity">
    <text evidence="1">Belongs to the TBCC family.</text>
</comment>
<dbReference type="RefSeq" id="XP_025350707.1">
    <property type="nucleotide sequence ID" value="XM_025491270.1"/>
</dbReference>
<dbReference type="GO" id="GO:0005737">
    <property type="term" value="C:cytoplasm"/>
    <property type="evidence" value="ECO:0007669"/>
    <property type="project" value="TreeGrafter"/>
</dbReference>
<dbReference type="GeneID" id="37013004"/>
<dbReference type="GO" id="GO:0007023">
    <property type="term" value="P:post-chaperonin tubulin folding pathway"/>
    <property type="evidence" value="ECO:0007669"/>
    <property type="project" value="InterPro"/>
</dbReference>
<dbReference type="GO" id="GO:0007021">
    <property type="term" value="P:tubulin complex assembly"/>
    <property type="evidence" value="ECO:0007669"/>
    <property type="project" value="TreeGrafter"/>
</dbReference>
<dbReference type="Pfam" id="PF07986">
    <property type="entry name" value="TBCC"/>
    <property type="match status" value="1"/>
</dbReference>
<dbReference type="EMBL" id="KZ819321">
    <property type="protein sequence ID" value="PWN23547.1"/>
    <property type="molecule type" value="Genomic_DNA"/>
</dbReference>
<dbReference type="AlphaFoldDB" id="A0A316UE49"/>
<dbReference type="InterPro" id="IPR012945">
    <property type="entry name" value="Tubulin-bd_cofactor_C_dom"/>
</dbReference>
<dbReference type="InterPro" id="IPR016098">
    <property type="entry name" value="CAP/MinC_C"/>
</dbReference>